<gene>
    <name evidence="1" type="primary">ywnA</name>
    <name evidence="1" type="ORF">LMG21510_00251</name>
</gene>
<sequence length="150" mass="16187">MIDKKLSSVLHLLLHMAESDRPLTSEELAGYLDTNAVVVRRTLAGLRALGYVSADKGHGGGWTLARGLHSLTLRDIYEAVGSPALFAIGHRSAQPACLVEQAVNASLDDTLAAAQALIDQRLASITLADLAADFERRLAAHPRRKHRHAH</sequence>
<dbReference type="EMBL" id="CAJZAH010000001">
    <property type="protein sequence ID" value="CAG9165957.1"/>
    <property type="molecule type" value="Genomic_DNA"/>
</dbReference>
<dbReference type="InterPro" id="IPR036390">
    <property type="entry name" value="WH_DNA-bd_sf"/>
</dbReference>
<name>A0ABN7Y245_9BURK</name>
<dbReference type="Pfam" id="PF02082">
    <property type="entry name" value="Rrf2"/>
    <property type="match status" value="1"/>
</dbReference>
<dbReference type="Proteomes" id="UP000721236">
    <property type="component" value="Unassembled WGS sequence"/>
</dbReference>
<dbReference type="PANTHER" id="PTHR33221:SF15">
    <property type="entry name" value="HTH-TYPE TRANSCRIPTIONAL REGULATOR YWGB-RELATED"/>
    <property type="match status" value="1"/>
</dbReference>
<dbReference type="PANTHER" id="PTHR33221">
    <property type="entry name" value="WINGED HELIX-TURN-HELIX TRANSCRIPTIONAL REGULATOR, RRF2 FAMILY"/>
    <property type="match status" value="1"/>
</dbReference>
<dbReference type="Gene3D" id="1.10.10.10">
    <property type="entry name" value="Winged helix-like DNA-binding domain superfamily/Winged helix DNA-binding domain"/>
    <property type="match status" value="1"/>
</dbReference>
<keyword evidence="2" id="KW-1185">Reference proteome</keyword>
<accession>A0ABN7Y245</accession>
<protein>
    <submittedName>
        <fullName evidence="1">HTH-type transcriptional regulator YwnA</fullName>
    </submittedName>
</protein>
<dbReference type="PROSITE" id="PS51197">
    <property type="entry name" value="HTH_RRF2_2"/>
    <property type="match status" value="1"/>
</dbReference>
<proteinExistence type="predicted"/>
<organism evidence="1 2">
    <name type="scientific">Cupriavidus respiraculi</name>
    <dbReference type="NCBI Taxonomy" id="195930"/>
    <lineage>
        <taxon>Bacteria</taxon>
        <taxon>Pseudomonadati</taxon>
        <taxon>Pseudomonadota</taxon>
        <taxon>Betaproteobacteria</taxon>
        <taxon>Burkholderiales</taxon>
        <taxon>Burkholderiaceae</taxon>
        <taxon>Cupriavidus</taxon>
    </lineage>
</organism>
<reference evidence="1 2" key="1">
    <citation type="submission" date="2021-08" db="EMBL/GenBank/DDBJ databases">
        <authorList>
            <person name="Peeters C."/>
        </authorList>
    </citation>
    <scope>NUCLEOTIDE SEQUENCE [LARGE SCALE GENOMIC DNA]</scope>
    <source>
        <strain evidence="1 2">LMG 21510</strain>
    </source>
</reference>
<dbReference type="SUPFAM" id="SSF46785">
    <property type="entry name" value="Winged helix' DNA-binding domain"/>
    <property type="match status" value="1"/>
</dbReference>
<comment type="caution">
    <text evidence="1">The sequence shown here is derived from an EMBL/GenBank/DDBJ whole genome shotgun (WGS) entry which is preliminary data.</text>
</comment>
<evidence type="ECO:0000313" key="2">
    <source>
        <dbReference type="Proteomes" id="UP000721236"/>
    </source>
</evidence>
<dbReference type="RefSeq" id="WP_222205627.1">
    <property type="nucleotide sequence ID" value="NZ_JAIMCH010000005.1"/>
</dbReference>
<dbReference type="InterPro" id="IPR036388">
    <property type="entry name" value="WH-like_DNA-bd_sf"/>
</dbReference>
<dbReference type="InterPro" id="IPR000944">
    <property type="entry name" value="Tscrpt_reg_Rrf2"/>
</dbReference>
<evidence type="ECO:0000313" key="1">
    <source>
        <dbReference type="EMBL" id="CAG9165957.1"/>
    </source>
</evidence>